<dbReference type="PANTHER" id="PTHR47933:SF10">
    <property type="entry name" value="OS03G0162900 PROTEIN"/>
    <property type="match status" value="1"/>
</dbReference>
<evidence type="ECO:0008006" key="5">
    <source>
        <dbReference type="Google" id="ProtNLM"/>
    </source>
</evidence>
<protein>
    <recommendedName>
        <fullName evidence="5">Pentatricopeptide repeat-containing protein</fullName>
    </recommendedName>
</protein>
<accession>A0ABS8VEW9</accession>
<dbReference type="InterPro" id="IPR002885">
    <property type="entry name" value="PPR_rpt"/>
</dbReference>
<evidence type="ECO:0000313" key="3">
    <source>
        <dbReference type="EMBL" id="MCD9644896.1"/>
    </source>
</evidence>
<keyword evidence="4" id="KW-1185">Reference proteome</keyword>
<dbReference type="Gene3D" id="1.25.40.10">
    <property type="entry name" value="Tetratricopeptide repeat domain"/>
    <property type="match status" value="1"/>
</dbReference>
<name>A0ABS8VEW9_DATST</name>
<dbReference type="EMBL" id="JACEIK010004273">
    <property type="protein sequence ID" value="MCD9644896.1"/>
    <property type="molecule type" value="Genomic_DNA"/>
</dbReference>
<dbReference type="Pfam" id="PF13041">
    <property type="entry name" value="PPR_2"/>
    <property type="match status" value="1"/>
</dbReference>
<dbReference type="NCBIfam" id="TIGR00756">
    <property type="entry name" value="PPR"/>
    <property type="match status" value="1"/>
</dbReference>
<dbReference type="Proteomes" id="UP000823775">
    <property type="component" value="Unassembled WGS sequence"/>
</dbReference>
<evidence type="ECO:0000256" key="2">
    <source>
        <dbReference type="ARBA" id="ARBA00022737"/>
    </source>
</evidence>
<gene>
    <name evidence="3" type="ORF">HAX54_033420</name>
</gene>
<comment type="similarity">
    <text evidence="1">Belongs to the PPR family. P subfamily.</text>
</comment>
<keyword evidence="2" id="KW-0677">Repeat</keyword>
<proteinExistence type="inferred from homology"/>
<organism evidence="3 4">
    <name type="scientific">Datura stramonium</name>
    <name type="common">Jimsonweed</name>
    <name type="synonym">Common thornapple</name>
    <dbReference type="NCBI Taxonomy" id="4076"/>
    <lineage>
        <taxon>Eukaryota</taxon>
        <taxon>Viridiplantae</taxon>
        <taxon>Streptophyta</taxon>
        <taxon>Embryophyta</taxon>
        <taxon>Tracheophyta</taxon>
        <taxon>Spermatophyta</taxon>
        <taxon>Magnoliopsida</taxon>
        <taxon>eudicotyledons</taxon>
        <taxon>Gunneridae</taxon>
        <taxon>Pentapetalae</taxon>
        <taxon>asterids</taxon>
        <taxon>lamiids</taxon>
        <taxon>Solanales</taxon>
        <taxon>Solanaceae</taxon>
        <taxon>Solanoideae</taxon>
        <taxon>Datureae</taxon>
        <taxon>Datura</taxon>
    </lineage>
</organism>
<reference evidence="3 4" key="1">
    <citation type="journal article" date="2021" name="BMC Genomics">
        <title>Datura genome reveals duplications of psychoactive alkaloid biosynthetic genes and high mutation rate following tissue culture.</title>
        <authorList>
            <person name="Rajewski A."/>
            <person name="Carter-House D."/>
            <person name="Stajich J."/>
            <person name="Litt A."/>
        </authorList>
    </citation>
    <scope>NUCLEOTIDE SEQUENCE [LARGE SCALE GENOMIC DNA]</scope>
    <source>
        <strain evidence="3">AR-01</strain>
    </source>
</reference>
<dbReference type="InterPro" id="IPR051240">
    <property type="entry name" value="Mito_RNA-Proc/Resp"/>
</dbReference>
<dbReference type="PANTHER" id="PTHR47933">
    <property type="entry name" value="PENTATRICOPEPTIDE REPEAT-CONTAINING PROTEIN 1, MITOCHONDRIAL"/>
    <property type="match status" value="1"/>
</dbReference>
<evidence type="ECO:0000313" key="4">
    <source>
        <dbReference type="Proteomes" id="UP000823775"/>
    </source>
</evidence>
<dbReference type="Pfam" id="PF01535">
    <property type="entry name" value="PPR"/>
    <property type="match status" value="1"/>
</dbReference>
<evidence type="ECO:0000256" key="1">
    <source>
        <dbReference type="ARBA" id="ARBA00007626"/>
    </source>
</evidence>
<dbReference type="InterPro" id="IPR011990">
    <property type="entry name" value="TPR-like_helical_dom_sf"/>
</dbReference>
<sequence length="128" mass="14313">MQEARLVDDCIPYCAVISSFVKVGQLEMAEAILNARKMRELGLLTPDLLSYNNVLGLYTDGRFKEALATYKEMLSSSIQPDDSTFKSLGIVLLKSVFQRGCCSSPTDVPEIKYGSWWEVICRGLMEFG</sequence>
<comment type="caution">
    <text evidence="3">The sequence shown here is derived from an EMBL/GenBank/DDBJ whole genome shotgun (WGS) entry which is preliminary data.</text>
</comment>